<comment type="caution">
    <text evidence="1">The sequence shown here is derived from an EMBL/GenBank/DDBJ whole genome shotgun (WGS) entry which is preliminary data.</text>
</comment>
<evidence type="ECO:0000313" key="2">
    <source>
        <dbReference type="Proteomes" id="UP000032503"/>
    </source>
</evidence>
<dbReference type="Pfam" id="PF19794">
    <property type="entry name" value="DUF6278"/>
    <property type="match status" value="1"/>
</dbReference>
<dbReference type="Proteomes" id="UP000032503">
    <property type="component" value="Unassembled WGS sequence"/>
</dbReference>
<accession>A0ABR5CFZ3</accession>
<gene>
    <name evidence="1" type="ORF">TZ00_09515</name>
</gene>
<protein>
    <submittedName>
        <fullName evidence="1">Uncharacterized protein</fullName>
    </submittedName>
</protein>
<sequence length="177" mass="18711">MPLEFIQPRLLVREASLDSTPGSADGGWVNRSHRQPTQTLPRGMVRRYTSYEAASADPASGVPVTDVGGYDALIAAAEQHGVSLEVSRTGLSALDAAIGVLPEGLEEAVAMYFGDVVIRSIPGSQWRVIRDGQPLVEVPGGAMSDVMAVARSRLADSRHALVDVLDHLAEVADHSGT</sequence>
<keyword evidence="2" id="KW-1185">Reference proteome</keyword>
<dbReference type="InterPro" id="IPR046245">
    <property type="entry name" value="DUF6278"/>
</dbReference>
<proteinExistence type="predicted"/>
<organism evidence="1 2">
    <name type="scientific">Agreia bicolorata</name>
    <dbReference type="NCBI Taxonomy" id="110935"/>
    <lineage>
        <taxon>Bacteria</taxon>
        <taxon>Bacillati</taxon>
        <taxon>Actinomycetota</taxon>
        <taxon>Actinomycetes</taxon>
        <taxon>Micrococcales</taxon>
        <taxon>Microbacteriaceae</taxon>
        <taxon>Agreia</taxon>
    </lineage>
</organism>
<name>A0ABR5CFZ3_9MICO</name>
<reference evidence="1 2" key="1">
    <citation type="journal article" date="2001" name="Int. J. Syst. Evol. Microbiol.">
        <title>Agreia bicolorata gen. nov., sp. nov., to accommodate actinobacteria isolated from narrow reed grass infected by the nematode Heteroanguina graminophila.</title>
        <authorList>
            <person name="Evtushenko L.I."/>
            <person name="Dorofeeva L.V."/>
            <person name="Dobrovolskaya T.G."/>
            <person name="Streshinskaya G.M."/>
            <person name="Subbotin S.A."/>
            <person name="Tiedje J.M."/>
        </authorList>
    </citation>
    <scope>NUCLEOTIDE SEQUENCE [LARGE SCALE GENOMIC DNA]</scope>
    <source>
        <strain evidence="1 2">VKM Ac-1804</strain>
    </source>
</reference>
<dbReference type="RefSeq" id="WP_152631133.1">
    <property type="nucleotide sequence ID" value="NZ_JYFC01000003.1"/>
</dbReference>
<dbReference type="EMBL" id="JYFC01000003">
    <property type="protein sequence ID" value="KJC64583.1"/>
    <property type="molecule type" value="Genomic_DNA"/>
</dbReference>
<evidence type="ECO:0000313" key="1">
    <source>
        <dbReference type="EMBL" id="KJC64583.1"/>
    </source>
</evidence>